<dbReference type="InterPro" id="IPR013222">
    <property type="entry name" value="Glyco_hyd_98_carb-bd"/>
</dbReference>
<dbReference type="InterPro" id="IPR002241">
    <property type="entry name" value="Glyco_hydro_27"/>
</dbReference>
<dbReference type="Pfam" id="PF14200">
    <property type="entry name" value="RicinB_lectin_2"/>
    <property type="match status" value="1"/>
</dbReference>
<name>A0A3P3R812_9EURY</name>
<dbReference type="Gene3D" id="3.20.20.70">
    <property type="entry name" value="Aldolase class I"/>
    <property type="match status" value="1"/>
</dbReference>
<dbReference type="InterPro" id="IPR038637">
    <property type="entry name" value="NPCBM_sf"/>
</dbReference>
<organism evidence="15 16">
    <name type="scientific">Halocatena pleomorpha</name>
    <dbReference type="NCBI Taxonomy" id="1785090"/>
    <lineage>
        <taxon>Archaea</taxon>
        <taxon>Methanobacteriati</taxon>
        <taxon>Methanobacteriota</taxon>
        <taxon>Stenosarchaea group</taxon>
        <taxon>Halobacteria</taxon>
        <taxon>Halobacteriales</taxon>
        <taxon>Natronomonadaceae</taxon>
        <taxon>Halocatena</taxon>
    </lineage>
</organism>
<dbReference type="GO" id="GO:0015925">
    <property type="term" value="F:galactosidase activity"/>
    <property type="evidence" value="ECO:0007669"/>
    <property type="project" value="UniProtKB-ARBA"/>
</dbReference>
<dbReference type="PROSITE" id="PS00512">
    <property type="entry name" value="ALPHA_GALACTOSIDASE"/>
    <property type="match status" value="1"/>
</dbReference>
<dbReference type="SUPFAM" id="SSF50370">
    <property type="entry name" value="Ricin B-like lectins"/>
    <property type="match status" value="1"/>
</dbReference>
<dbReference type="OrthoDB" id="335219at2157"/>
<dbReference type="AlphaFoldDB" id="A0A3P3R812"/>
<dbReference type="SUPFAM" id="SSF51445">
    <property type="entry name" value="(Trans)glycosidases"/>
    <property type="match status" value="1"/>
</dbReference>
<evidence type="ECO:0000313" key="15">
    <source>
        <dbReference type="EMBL" id="RRJ29504.1"/>
    </source>
</evidence>
<evidence type="ECO:0000256" key="10">
    <source>
        <dbReference type="ARBA" id="ARBA00023326"/>
    </source>
</evidence>
<evidence type="ECO:0000256" key="5">
    <source>
        <dbReference type="ARBA" id="ARBA00022801"/>
    </source>
</evidence>
<evidence type="ECO:0000256" key="7">
    <source>
        <dbReference type="ARBA" id="ARBA00023180"/>
    </source>
</evidence>
<dbReference type="InterPro" id="IPR017853">
    <property type="entry name" value="GH"/>
</dbReference>
<keyword evidence="3" id="KW-0964">Secreted</keyword>
<dbReference type="Gene3D" id="2.60.40.1180">
    <property type="entry name" value="Golgi alpha-mannosidase II"/>
    <property type="match status" value="1"/>
</dbReference>
<evidence type="ECO:0000256" key="4">
    <source>
        <dbReference type="ARBA" id="ARBA00022729"/>
    </source>
</evidence>
<keyword evidence="5" id="KW-0378">Hydrolase</keyword>
<dbReference type="Pfam" id="PF16499">
    <property type="entry name" value="Melibiase_2"/>
    <property type="match status" value="1"/>
</dbReference>
<feature type="domain" description="Ricin B lectin" evidence="13">
    <location>
        <begin position="585"/>
        <end position="722"/>
    </location>
</feature>
<proteinExistence type="inferred from homology"/>
<dbReference type="PANTHER" id="PTHR11452">
    <property type="entry name" value="ALPHA-GALACTOSIDASE/ALPHA-N-ACETYLGALACTOSAMINIDASE"/>
    <property type="match status" value="1"/>
</dbReference>
<dbReference type="EMBL" id="RRCH01000028">
    <property type="protein sequence ID" value="RRJ29504.1"/>
    <property type="molecule type" value="Genomic_DNA"/>
</dbReference>
<dbReference type="SUPFAM" id="SSF51011">
    <property type="entry name" value="Glycosyl hydrolase domain"/>
    <property type="match status" value="1"/>
</dbReference>
<dbReference type="InterPro" id="IPR000772">
    <property type="entry name" value="Ricin_B_lectin"/>
</dbReference>
<evidence type="ECO:0000256" key="6">
    <source>
        <dbReference type="ARBA" id="ARBA00023157"/>
    </source>
</evidence>
<dbReference type="InterPro" id="IPR013785">
    <property type="entry name" value="Aldolase_TIM"/>
</dbReference>
<dbReference type="PRINTS" id="PR00740">
    <property type="entry name" value="GLHYDRLASE27"/>
</dbReference>
<evidence type="ECO:0000313" key="16">
    <source>
        <dbReference type="Proteomes" id="UP000282322"/>
    </source>
</evidence>
<dbReference type="CDD" id="cd00161">
    <property type="entry name" value="beta-trefoil_Ricin-like"/>
    <property type="match status" value="1"/>
</dbReference>
<dbReference type="InterPro" id="IPR006311">
    <property type="entry name" value="TAT_signal"/>
</dbReference>
<accession>A0A3P3R812</accession>
<dbReference type="Pfam" id="PF17801">
    <property type="entry name" value="Melibiase_C"/>
    <property type="match status" value="1"/>
</dbReference>
<dbReference type="Pfam" id="PF08305">
    <property type="entry name" value="NPCBM"/>
    <property type="match status" value="1"/>
</dbReference>
<evidence type="ECO:0000256" key="12">
    <source>
        <dbReference type="SAM" id="MobiDB-lite"/>
    </source>
</evidence>
<dbReference type="SMART" id="SM00776">
    <property type="entry name" value="NPCBM"/>
    <property type="match status" value="1"/>
</dbReference>
<evidence type="ECO:0000256" key="3">
    <source>
        <dbReference type="ARBA" id="ARBA00022525"/>
    </source>
</evidence>
<keyword evidence="16" id="KW-1185">Reference proteome</keyword>
<keyword evidence="9" id="KW-0326">Glycosidase</keyword>
<evidence type="ECO:0000256" key="2">
    <source>
        <dbReference type="ARBA" id="ARBA00009743"/>
    </source>
</evidence>
<dbReference type="PROSITE" id="PS51318">
    <property type="entry name" value="TAT"/>
    <property type="match status" value="1"/>
</dbReference>
<dbReference type="InterPro" id="IPR000111">
    <property type="entry name" value="Glyco_hydro_27/36_CS"/>
</dbReference>
<dbReference type="Proteomes" id="UP000282322">
    <property type="component" value="Unassembled WGS sequence"/>
</dbReference>
<dbReference type="GO" id="GO:0000272">
    <property type="term" value="P:polysaccharide catabolic process"/>
    <property type="evidence" value="ECO:0007669"/>
    <property type="project" value="UniProtKB-KW"/>
</dbReference>
<feature type="domain" description="Glycosyl hydrolase family 98 putative carbohydrate-binding module" evidence="14">
    <location>
        <begin position="431"/>
        <end position="573"/>
    </location>
</feature>
<keyword evidence="6" id="KW-1015">Disulfide bond</keyword>
<dbReference type="Gene3D" id="2.60.120.1060">
    <property type="entry name" value="NPCBM/NEW2 domain"/>
    <property type="match status" value="1"/>
</dbReference>
<evidence type="ECO:0000259" key="14">
    <source>
        <dbReference type="SMART" id="SM00776"/>
    </source>
</evidence>
<gene>
    <name evidence="15" type="ORF">EIK79_12770</name>
</gene>
<dbReference type="PROSITE" id="PS50231">
    <property type="entry name" value="RICIN_B_LECTIN"/>
    <property type="match status" value="1"/>
</dbReference>
<feature type="region of interest" description="Disordered" evidence="12">
    <location>
        <begin position="1"/>
        <end position="22"/>
    </location>
</feature>
<evidence type="ECO:0000256" key="9">
    <source>
        <dbReference type="ARBA" id="ARBA00023295"/>
    </source>
</evidence>
<dbReference type="SMART" id="SM00458">
    <property type="entry name" value="RICIN"/>
    <property type="match status" value="1"/>
</dbReference>
<protein>
    <recommendedName>
        <fullName evidence="11">Melibiase A</fullName>
    </recommendedName>
</protein>
<comment type="subcellular location">
    <subcellularLocation>
        <location evidence="1">Secreted</location>
    </subcellularLocation>
</comment>
<dbReference type="FunFam" id="3.20.20.70:FF:000197">
    <property type="entry name" value="Alpha-galactosidase"/>
    <property type="match status" value="1"/>
</dbReference>
<dbReference type="InterPro" id="IPR008979">
    <property type="entry name" value="Galactose-bd-like_sf"/>
</dbReference>
<dbReference type="CDD" id="cd14792">
    <property type="entry name" value="GH27"/>
    <property type="match status" value="1"/>
</dbReference>
<keyword evidence="4" id="KW-0732">Signal</keyword>
<evidence type="ECO:0000256" key="8">
    <source>
        <dbReference type="ARBA" id="ARBA00023277"/>
    </source>
</evidence>
<dbReference type="SUPFAM" id="SSF49785">
    <property type="entry name" value="Galactose-binding domain-like"/>
    <property type="match status" value="1"/>
</dbReference>
<keyword evidence="10" id="KW-0624">Polysaccharide degradation</keyword>
<dbReference type="InterPro" id="IPR041233">
    <property type="entry name" value="Melibiase_C"/>
</dbReference>
<comment type="caution">
    <text evidence="15">The sequence shown here is derived from an EMBL/GenBank/DDBJ whole genome shotgun (WGS) entry which is preliminary data.</text>
</comment>
<dbReference type="FunFam" id="2.60.40.1180:FF:000008">
    <property type="entry name" value="Alpha-galactosidase"/>
    <property type="match status" value="1"/>
</dbReference>
<dbReference type="GO" id="GO:0005576">
    <property type="term" value="C:extracellular region"/>
    <property type="evidence" value="ECO:0007669"/>
    <property type="project" value="UniProtKB-SubCell"/>
</dbReference>
<comment type="similarity">
    <text evidence="2">Belongs to the glycosyl hydrolase 27 family.</text>
</comment>
<sequence>MTKHARQSNDRTIRETTTDSPQFSRRDVLGSITAVGAISMLGLGAVGSATASHQGGLSKSPPMGWNSWNTFRCDIDQTVVKETADAMVSSGMTDVGYEFVNIDDCWMADSRDTNGNLAPNPNTFPDGIDSLADHIHDQGQKLGVYSSAGTETCQGLPASIDNEFNDADTFASWGVNYLKYDNCGDHLGRSAWERFSTMSDALDQSGRDIVFSQCSWGSYDEWQWSWRHGGNLWRTTGDITHEGSWTSDDWTWGIMDIIDHADQNNTHIHANWGHWNDPDMLAVGNGGLSTSEERVHFGMWCLMAAPLFAGNDPRDMTQTEVDILTNQEVIDVNQDPAGVQGYKVRDDGDQEVWVKPVTNNNRVVALLNRSTSPTTILTTASEIGMPSADEYYLRDLWNHNDSYTSGSISATVQGHGIEMFRVEMNAGGEDTQPTQYLSDWHWMAAFENWGTTQRDASIEGNTIVLNGTTYDKGIGTHAHSQIVVHLGGNYDTFEADIGIDDEVTSSNASARFEVWGDADKLYESPTMTASAATESIAVDISGVNTLKLITTPVSHTDNIDYNHTDWAGVRVTSDSTGGGDGAITEGTYAIENINSGKVADVEDDGTANGDNVIQWSYSGGDNQHWQAIVNADGTYRFENINSRKVLAVNSGSTTEGATLIQWSWTGADDQKWNVVEQSDGTNRLENANSGYVMDVSGGGTSDGADVIQWGWNSGDNQKWRFNSV</sequence>
<evidence type="ECO:0000256" key="11">
    <source>
        <dbReference type="ARBA" id="ARBA00030467"/>
    </source>
</evidence>
<keyword evidence="7" id="KW-0325">Glycoprotein</keyword>
<evidence type="ECO:0000256" key="1">
    <source>
        <dbReference type="ARBA" id="ARBA00004613"/>
    </source>
</evidence>
<evidence type="ECO:0000259" key="13">
    <source>
        <dbReference type="SMART" id="SM00458"/>
    </source>
</evidence>
<keyword evidence="8" id="KW-0119">Carbohydrate metabolism</keyword>
<dbReference type="RefSeq" id="WP_124955493.1">
    <property type="nucleotide sequence ID" value="NZ_RRCH01000028.1"/>
</dbReference>
<dbReference type="Gene3D" id="2.80.10.50">
    <property type="match status" value="3"/>
</dbReference>
<dbReference type="InterPro" id="IPR013780">
    <property type="entry name" value="Glyco_hydro_b"/>
</dbReference>
<reference evidence="15 16" key="1">
    <citation type="submission" date="2018-11" db="EMBL/GenBank/DDBJ databases">
        <title>Taxonoimc description of Halomarina strain SPP-AMP-1.</title>
        <authorList>
            <person name="Pal Y."/>
            <person name="Srinivasana K."/>
            <person name="Verma A."/>
            <person name="Kumar P."/>
        </authorList>
    </citation>
    <scope>NUCLEOTIDE SEQUENCE [LARGE SCALE GENOMIC DNA]</scope>
    <source>
        <strain evidence="15 16">SPP-AMP-1</strain>
    </source>
</reference>
<dbReference type="PANTHER" id="PTHR11452:SF75">
    <property type="entry name" value="ALPHA-GALACTOSIDASE MEL1"/>
    <property type="match status" value="1"/>
</dbReference>
<feature type="compositionally biased region" description="Basic and acidic residues" evidence="12">
    <location>
        <begin position="7"/>
        <end position="17"/>
    </location>
</feature>
<dbReference type="InterPro" id="IPR035992">
    <property type="entry name" value="Ricin_B-like_lectins"/>
</dbReference>